<feature type="domain" description="BACON" evidence="4">
    <location>
        <begin position="62"/>
        <end position="117"/>
    </location>
</feature>
<dbReference type="Proteomes" id="UP001597118">
    <property type="component" value="Unassembled WGS sequence"/>
</dbReference>
<reference evidence="6" key="1">
    <citation type="journal article" date="2019" name="Int. J. Syst. Evol. Microbiol.">
        <title>The Global Catalogue of Microorganisms (GCM) 10K type strain sequencing project: providing services to taxonomists for standard genome sequencing and annotation.</title>
        <authorList>
            <consortium name="The Broad Institute Genomics Platform"/>
            <consortium name="The Broad Institute Genome Sequencing Center for Infectious Disease"/>
            <person name="Wu L."/>
            <person name="Ma J."/>
        </authorList>
    </citation>
    <scope>NUCLEOTIDE SEQUENCE [LARGE SCALE GENOMIC DNA]</scope>
    <source>
        <strain evidence="6">CCUG 53762</strain>
    </source>
</reference>
<sequence>MKKQVKMNAKLIVMLLVLYQSVSCTKKDADTGSSEISLISGKVMEVGFEGGEKSVKFVADASWNISSDVSWITFLSPTEGKGNAIIKINALRNEGSLRIGKLTVNVKGVPTIIEVTQMAKSVAMDFKHPSILYTAQELLDLKTKINNNTSPSITTTYNNLMNRCNTALNYITNPYTGTNPADFISASYIPASYSRDLAMAYWFTGDKKYAQKSIEIIKEWAIKCKGIQYVSNAGNSMYLTRGMFPMLCAYDMLVEEDIMDEQTKTIILDWFGILYTEALASIQLWENNDYFNKQYYQNHLVAHTMGIMMLGFVTEDEAMIQYALNSPSNPRDMYELIQGCIFMPGDQPCERENPNAAPPARGEIYDRYRHKTGPVRGLQYAHLTQTLLTTVARMCHNNGIDLFAYTAPTGENLLFPFEYYSDFYREMDSCIKSGFYCGETDRMTKAGDNPGMYELGLRYFPNSAPVKALINSGRFNRETAYMDLLGFTRFFSASVN</sequence>
<dbReference type="CDD" id="cd14948">
    <property type="entry name" value="BACON"/>
    <property type="match status" value="1"/>
</dbReference>
<evidence type="ECO:0000259" key="4">
    <source>
        <dbReference type="Pfam" id="PF13004"/>
    </source>
</evidence>
<dbReference type="RefSeq" id="WP_379661141.1">
    <property type="nucleotide sequence ID" value="NZ_JBHUDG010000003.1"/>
</dbReference>
<comment type="caution">
    <text evidence="5">The sequence shown here is derived from an EMBL/GenBank/DDBJ whole genome shotgun (WGS) entry which is preliminary data.</text>
</comment>
<evidence type="ECO:0000256" key="2">
    <source>
        <dbReference type="ARBA" id="ARBA00023239"/>
    </source>
</evidence>
<evidence type="ECO:0000313" key="6">
    <source>
        <dbReference type="Proteomes" id="UP001597118"/>
    </source>
</evidence>
<dbReference type="EMBL" id="JBHUDG010000003">
    <property type="protein sequence ID" value="MFD1628755.1"/>
    <property type="molecule type" value="Genomic_DNA"/>
</dbReference>
<dbReference type="SUPFAM" id="SSF48230">
    <property type="entry name" value="Chondroitin AC/alginate lyase"/>
    <property type="match status" value="1"/>
</dbReference>
<dbReference type="Pfam" id="PF13004">
    <property type="entry name" value="BACON"/>
    <property type="match status" value="1"/>
</dbReference>
<evidence type="ECO:0000259" key="3">
    <source>
        <dbReference type="Pfam" id="PF05426"/>
    </source>
</evidence>
<dbReference type="Gene3D" id="2.60.40.10">
    <property type="entry name" value="Immunoglobulins"/>
    <property type="match status" value="1"/>
</dbReference>
<evidence type="ECO:0000313" key="5">
    <source>
        <dbReference type="EMBL" id="MFD1628755.1"/>
    </source>
</evidence>
<keyword evidence="1" id="KW-0732">Signal</keyword>
<dbReference type="GO" id="GO:0016829">
    <property type="term" value="F:lyase activity"/>
    <property type="evidence" value="ECO:0007669"/>
    <property type="project" value="UniProtKB-KW"/>
</dbReference>
<dbReference type="InterPro" id="IPR008929">
    <property type="entry name" value="Chondroitin_lyas"/>
</dbReference>
<gene>
    <name evidence="5" type="ORF">ACFSAH_02640</name>
</gene>
<dbReference type="InterPro" id="IPR008397">
    <property type="entry name" value="Alginate_lyase_dom"/>
</dbReference>
<keyword evidence="6" id="KW-1185">Reference proteome</keyword>
<dbReference type="InterPro" id="IPR024361">
    <property type="entry name" value="BACON"/>
</dbReference>
<proteinExistence type="predicted"/>
<organism evidence="5 6">
    <name type="scientific">Pseudopedobacter beijingensis</name>
    <dbReference type="NCBI Taxonomy" id="1207056"/>
    <lineage>
        <taxon>Bacteria</taxon>
        <taxon>Pseudomonadati</taxon>
        <taxon>Bacteroidota</taxon>
        <taxon>Sphingobacteriia</taxon>
        <taxon>Sphingobacteriales</taxon>
        <taxon>Sphingobacteriaceae</taxon>
        <taxon>Pseudopedobacter</taxon>
    </lineage>
</organism>
<feature type="domain" description="Alginate lyase" evidence="3">
    <location>
        <begin position="193"/>
        <end position="414"/>
    </location>
</feature>
<dbReference type="Gene3D" id="1.50.10.100">
    <property type="entry name" value="Chondroitin AC/alginate lyase"/>
    <property type="match status" value="1"/>
</dbReference>
<dbReference type="Pfam" id="PF05426">
    <property type="entry name" value="Alginate_lyase"/>
    <property type="match status" value="1"/>
</dbReference>
<evidence type="ECO:0000256" key="1">
    <source>
        <dbReference type="ARBA" id="ARBA00022729"/>
    </source>
</evidence>
<dbReference type="InterPro" id="IPR013783">
    <property type="entry name" value="Ig-like_fold"/>
</dbReference>
<protein>
    <submittedName>
        <fullName evidence="5">Alginate lyase family protein</fullName>
    </submittedName>
</protein>
<keyword evidence="2 5" id="KW-0456">Lyase</keyword>
<accession>A0ABW4I7V4</accession>
<name>A0ABW4I7V4_9SPHI</name>